<dbReference type="OrthoDB" id="10263753at2759"/>
<dbReference type="Gene3D" id="3.20.20.70">
    <property type="entry name" value="Aldolase class I"/>
    <property type="match status" value="1"/>
</dbReference>
<name>A0A9W9FAN0_9EURO</name>
<organism evidence="2 3">
    <name type="scientific">Penicillium angulare</name>
    <dbReference type="NCBI Taxonomy" id="116970"/>
    <lineage>
        <taxon>Eukaryota</taxon>
        <taxon>Fungi</taxon>
        <taxon>Dikarya</taxon>
        <taxon>Ascomycota</taxon>
        <taxon>Pezizomycotina</taxon>
        <taxon>Eurotiomycetes</taxon>
        <taxon>Eurotiomycetidae</taxon>
        <taxon>Eurotiales</taxon>
        <taxon>Aspergillaceae</taxon>
        <taxon>Penicillium</taxon>
    </lineage>
</organism>
<dbReference type="AlphaFoldDB" id="A0A9W9FAN0"/>
<comment type="caution">
    <text evidence="2">The sequence shown here is derived from an EMBL/GenBank/DDBJ whole genome shotgun (WGS) entry which is preliminary data.</text>
</comment>
<protein>
    <recommendedName>
        <fullName evidence="4">Orotidine 5'-phosphate decarboxylase domain-containing protein</fullName>
    </recommendedName>
</protein>
<reference evidence="2" key="2">
    <citation type="journal article" date="2023" name="IMA Fungus">
        <title>Comparative genomic study of the Penicillium genus elucidates a diverse pangenome and 15 lateral gene transfer events.</title>
        <authorList>
            <person name="Petersen C."/>
            <person name="Sorensen T."/>
            <person name="Nielsen M.R."/>
            <person name="Sondergaard T.E."/>
            <person name="Sorensen J.L."/>
            <person name="Fitzpatrick D.A."/>
            <person name="Frisvad J.C."/>
            <person name="Nielsen K.L."/>
        </authorList>
    </citation>
    <scope>NUCLEOTIDE SEQUENCE</scope>
    <source>
        <strain evidence="2">IBT 30069</strain>
    </source>
</reference>
<gene>
    <name evidence="2" type="ORF">N7456_007286</name>
</gene>
<dbReference type="EMBL" id="JAPQKH010000005">
    <property type="protein sequence ID" value="KAJ5096565.1"/>
    <property type="molecule type" value="Genomic_DNA"/>
</dbReference>
<feature type="region of interest" description="Disordered" evidence="1">
    <location>
        <begin position="342"/>
        <end position="368"/>
    </location>
</feature>
<dbReference type="Proteomes" id="UP001149165">
    <property type="component" value="Unassembled WGS sequence"/>
</dbReference>
<accession>A0A9W9FAN0</accession>
<sequence>MEDGSVNPILDYVQKLTRTKKGLPHAQPVCVLASLKITTAAELLKLAAELGPHMTIFQIQADSINDWNEGVIDQLVYLSKKHGFILWEGSRILNATFAVPEMEAAGTQSQMNHALINMITKRYVGGHLKAAEWSGLSTSWAASVPYNHQEKDLLMPSLRKAVRQVVSSTAKTIQTEISAAEESEPIPDHLEVPLSPPSTGGWSEFSAENMGLALRKMSTISVTESTTTQPYVQTDEGIPPPPSHSRGMVLCLPPSSTNTPFKPDFRQSTLVAACANPDFVVGVVCTEPLYCAYTGNTLMELANASDQGVFDENGDSVLLSSPYIDTQCTPAVFSLVPPDVIVGDAGEDDEEPNEISGETQNEAESDDTPTITKLYQLMDQAFQLREASRQQYTPPADAHNQYGPNLYHIPVVILP</sequence>
<reference evidence="2" key="1">
    <citation type="submission" date="2022-11" db="EMBL/GenBank/DDBJ databases">
        <authorList>
            <person name="Petersen C."/>
        </authorList>
    </citation>
    <scope>NUCLEOTIDE SEQUENCE</scope>
    <source>
        <strain evidence="2">IBT 30069</strain>
    </source>
</reference>
<keyword evidence="3" id="KW-1185">Reference proteome</keyword>
<proteinExistence type="predicted"/>
<evidence type="ECO:0000256" key="1">
    <source>
        <dbReference type="SAM" id="MobiDB-lite"/>
    </source>
</evidence>
<evidence type="ECO:0000313" key="2">
    <source>
        <dbReference type="EMBL" id="KAJ5096565.1"/>
    </source>
</evidence>
<dbReference type="InterPro" id="IPR013785">
    <property type="entry name" value="Aldolase_TIM"/>
</dbReference>
<evidence type="ECO:0000313" key="3">
    <source>
        <dbReference type="Proteomes" id="UP001149165"/>
    </source>
</evidence>
<evidence type="ECO:0008006" key="4">
    <source>
        <dbReference type="Google" id="ProtNLM"/>
    </source>
</evidence>